<comment type="subcellular location">
    <subcellularLocation>
        <location evidence="2 9">Nucleus</location>
    </subcellularLocation>
</comment>
<dbReference type="Pfam" id="PF06507">
    <property type="entry name" value="ARF_AD"/>
    <property type="match status" value="1"/>
</dbReference>
<protein>
    <recommendedName>
        <fullName evidence="9">Auxin response factor</fullName>
    </recommendedName>
</protein>
<evidence type="ECO:0000259" key="10">
    <source>
        <dbReference type="PROSITE" id="PS50863"/>
    </source>
</evidence>
<evidence type="ECO:0000256" key="2">
    <source>
        <dbReference type="ARBA" id="ARBA00004123"/>
    </source>
</evidence>
<dbReference type="PANTHER" id="PTHR31384:SF94">
    <property type="entry name" value="AUXIN RESPONSE FACTOR 17"/>
    <property type="match status" value="1"/>
</dbReference>
<comment type="subunit">
    <text evidence="9">Homodimers and heterodimers.</text>
</comment>
<dbReference type="Proteomes" id="UP000636800">
    <property type="component" value="Unassembled WGS sequence"/>
</dbReference>
<dbReference type="SMART" id="SM01019">
    <property type="entry name" value="B3"/>
    <property type="match status" value="1"/>
</dbReference>
<dbReference type="CDD" id="cd10017">
    <property type="entry name" value="B3_DNA"/>
    <property type="match status" value="1"/>
</dbReference>
<dbReference type="Pfam" id="PF02362">
    <property type="entry name" value="B3"/>
    <property type="match status" value="1"/>
</dbReference>
<gene>
    <name evidence="12" type="ORF">HPP92_013750</name>
    <name evidence="11" type="ORF">HPP92_026472</name>
</gene>
<dbReference type="InterPro" id="IPR015300">
    <property type="entry name" value="DNA-bd_pseudobarrel_sf"/>
</dbReference>
<evidence type="ECO:0000256" key="6">
    <source>
        <dbReference type="ARBA" id="ARBA00023163"/>
    </source>
</evidence>
<evidence type="ECO:0000256" key="9">
    <source>
        <dbReference type="RuleBase" id="RU004561"/>
    </source>
</evidence>
<comment type="function">
    <text evidence="1 9">Auxin response factors (ARFs) are transcriptional factors that bind specifically to the DNA sequence 5'-TGTCTC-3' found in the auxin-responsive promoter elements (AuxREs).</text>
</comment>
<keyword evidence="8 9" id="KW-0927">Auxin signaling pathway</keyword>
<accession>A0A835PFT8</accession>
<dbReference type="AlphaFoldDB" id="A0A835PFT8"/>
<keyword evidence="4 9" id="KW-0805">Transcription regulation</keyword>
<organism evidence="11 13">
    <name type="scientific">Vanilla planifolia</name>
    <name type="common">Vanilla</name>
    <dbReference type="NCBI Taxonomy" id="51239"/>
    <lineage>
        <taxon>Eukaryota</taxon>
        <taxon>Viridiplantae</taxon>
        <taxon>Streptophyta</taxon>
        <taxon>Embryophyta</taxon>
        <taxon>Tracheophyta</taxon>
        <taxon>Spermatophyta</taxon>
        <taxon>Magnoliopsida</taxon>
        <taxon>Liliopsida</taxon>
        <taxon>Asparagales</taxon>
        <taxon>Orchidaceae</taxon>
        <taxon>Vanilloideae</taxon>
        <taxon>Vanilleae</taxon>
        <taxon>Vanilla</taxon>
    </lineage>
</organism>
<dbReference type="Proteomes" id="UP000639772">
    <property type="component" value="Chromosome 6"/>
</dbReference>
<evidence type="ECO:0000256" key="3">
    <source>
        <dbReference type="ARBA" id="ARBA00007853"/>
    </source>
</evidence>
<dbReference type="Gene3D" id="2.40.330.10">
    <property type="entry name" value="DNA-binding pseudobarrel domain"/>
    <property type="match status" value="1"/>
</dbReference>
<dbReference type="InterPro" id="IPR010525">
    <property type="entry name" value="ARF_dom"/>
</dbReference>
<proteinExistence type="inferred from homology"/>
<dbReference type="SUPFAM" id="SSF101936">
    <property type="entry name" value="DNA-binding pseudobarrel domain"/>
    <property type="match status" value="1"/>
</dbReference>
<evidence type="ECO:0000256" key="5">
    <source>
        <dbReference type="ARBA" id="ARBA00023125"/>
    </source>
</evidence>
<dbReference type="PROSITE" id="PS50863">
    <property type="entry name" value="B3"/>
    <property type="match status" value="1"/>
</dbReference>
<dbReference type="InterPro" id="IPR044835">
    <property type="entry name" value="ARF_plant"/>
</dbReference>
<dbReference type="EMBL" id="JADCNL010000062">
    <property type="protein sequence ID" value="KAG0451351.1"/>
    <property type="molecule type" value="Genomic_DNA"/>
</dbReference>
<dbReference type="EMBL" id="JADCNM010000006">
    <property type="protein sequence ID" value="KAG0479031.1"/>
    <property type="molecule type" value="Genomic_DNA"/>
</dbReference>
<evidence type="ECO:0000313" key="12">
    <source>
        <dbReference type="EMBL" id="KAG0479031.1"/>
    </source>
</evidence>
<name>A0A835PFT8_VANPL</name>
<evidence type="ECO:0000313" key="11">
    <source>
        <dbReference type="EMBL" id="KAG0451351.1"/>
    </source>
</evidence>
<feature type="domain" description="TF-B3" evidence="10">
    <location>
        <begin position="121"/>
        <end position="212"/>
    </location>
</feature>
<dbReference type="PANTHER" id="PTHR31384">
    <property type="entry name" value="AUXIN RESPONSE FACTOR 4-RELATED"/>
    <property type="match status" value="1"/>
</dbReference>
<sequence>MANKGKAPAAVGQAPVVHPQIWSALAGEGVNIPTAGAVVYYFLKGHAEQAYSPPAFSSINFRELLPCYFICRLSSVGYHADPNTEEPFASFTLTAISQNQTNPTFTSFTSFADGDGGIAYFEKTLTKNDVAQNSIAFLDLPDEAKEVFLQQEIEFTVFDVNGRRWKLHRIEGGLLSGGWKNFVYHKMLAAGDVVVFVRVGAGTLFFGCRRSSSDATYFPGFMKVGCIGVRGQSSSGFTRDLKQRVPPETVVEAARRLAADSNGGEWEFEGLFYPEMKLPVYVVGVEVVQEAMRKPWRIGLKVQAFREVQGEDKRKWFFGTVAGVAPMETGPWRMLEVNWDTIPCRTTYENPWDVEIA</sequence>
<evidence type="ECO:0000256" key="4">
    <source>
        <dbReference type="ARBA" id="ARBA00023015"/>
    </source>
</evidence>
<keyword evidence="13" id="KW-1185">Reference proteome</keyword>
<evidence type="ECO:0000313" key="14">
    <source>
        <dbReference type="Proteomes" id="UP000639772"/>
    </source>
</evidence>
<dbReference type="GO" id="GO:0003677">
    <property type="term" value="F:DNA binding"/>
    <property type="evidence" value="ECO:0007669"/>
    <property type="project" value="UniProtKB-KW"/>
</dbReference>
<dbReference type="GO" id="GO:0006355">
    <property type="term" value="P:regulation of DNA-templated transcription"/>
    <property type="evidence" value="ECO:0007669"/>
    <property type="project" value="InterPro"/>
</dbReference>
<dbReference type="OrthoDB" id="769513at2759"/>
<keyword evidence="5 9" id="KW-0238">DNA-binding</keyword>
<evidence type="ECO:0000256" key="1">
    <source>
        <dbReference type="ARBA" id="ARBA00003182"/>
    </source>
</evidence>
<keyword evidence="6 9" id="KW-0804">Transcription</keyword>
<dbReference type="GO" id="GO:0009734">
    <property type="term" value="P:auxin-activated signaling pathway"/>
    <property type="evidence" value="ECO:0007669"/>
    <property type="project" value="UniProtKB-KW"/>
</dbReference>
<reference evidence="13 14" key="1">
    <citation type="journal article" date="2020" name="Nat. Food">
        <title>A phased Vanilla planifolia genome enables genetic improvement of flavour and production.</title>
        <authorList>
            <person name="Hasing T."/>
            <person name="Tang H."/>
            <person name="Brym M."/>
            <person name="Khazi F."/>
            <person name="Huang T."/>
            <person name="Chambers A.H."/>
        </authorList>
    </citation>
    <scope>NUCLEOTIDE SEQUENCE [LARGE SCALE GENOMIC DNA]</scope>
    <source>
        <tissue evidence="11">Leaf</tissue>
    </source>
</reference>
<evidence type="ECO:0000313" key="13">
    <source>
        <dbReference type="Proteomes" id="UP000636800"/>
    </source>
</evidence>
<dbReference type="GO" id="GO:0005634">
    <property type="term" value="C:nucleus"/>
    <property type="evidence" value="ECO:0007669"/>
    <property type="project" value="UniProtKB-SubCell"/>
</dbReference>
<keyword evidence="7 9" id="KW-0539">Nucleus</keyword>
<evidence type="ECO:0000256" key="7">
    <source>
        <dbReference type="ARBA" id="ARBA00023242"/>
    </source>
</evidence>
<comment type="similarity">
    <text evidence="3 9">Belongs to the ARF family.</text>
</comment>
<evidence type="ECO:0000256" key="8">
    <source>
        <dbReference type="ARBA" id="ARBA00023294"/>
    </source>
</evidence>
<comment type="caution">
    <text evidence="11">The sequence shown here is derived from an EMBL/GenBank/DDBJ whole genome shotgun (WGS) entry which is preliminary data.</text>
</comment>
<dbReference type="InterPro" id="IPR003340">
    <property type="entry name" value="B3_DNA-bd"/>
</dbReference>